<evidence type="ECO:0000313" key="9">
    <source>
        <dbReference type="Proteomes" id="UP001529201"/>
    </source>
</evidence>
<dbReference type="EMBL" id="JARGDN010000015">
    <property type="protein sequence ID" value="MDG9734241.1"/>
    <property type="molecule type" value="Genomic_DNA"/>
</dbReference>
<gene>
    <name evidence="5" type="ORF">BMR96_07405</name>
    <name evidence="6" type="ORF">FGL85_02040</name>
    <name evidence="4" type="ORF">P1N92_09005</name>
</gene>
<evidence type="ECO:0000256" key="2">
    <source>
        <dbReference type="SAM" id="Phobius"/>
    </source>
</evidence>
<feature type="transmembrane region" description="Helical" evidence="2">
    <location>
        <begin position="84"/>
        <end position="104"/>
    </location>
</feature>
<keyword evidence="9" id="KW-1185">Reference proteome</keyword>
<dbReference type="SUPFAM" id="SSF47413">
    <property type="entry name" value="lambda repressor-like DNA-binding domains"/>
    <property type="match status" value="1"/>
</dbReference>
<keyword evidence="2" id="KW-0812">Transmembrane</keyword>
<dbReference type="Proteomes" id="UP000321296">
    <property type="component" value="Chromosome"/>
</dbReference>
<dbReference type="CDD" id="cd00093">
    <property type="entry name" value="HTH_XRE"/>
    <property type="match status" value="1"/>
</dbReference>
<evidence type="ECO:0000313" key="8">
    <source>
        <dbReference type="Proteomes" id="UP000321296"/>
    </source>
</evidence>
<dbReference type="PANTHER" id="PTHR46558:SF4">
    <property type="entry name" value="DNA-BIDING PHAGE PROTEIN"/>
    <property type="match status" value="1"/>
</dbReference>
<dbReference type="KEGG" id="lpse:FGL85_02040"/>
<dbReference type="GeneID" id="64345734"/>
<reference evidence="4 9" key="3">
    <citation type="submission" date="2023-02" db="EMBL/GenBank/DDBJ databases">
        <title>Antimicrobial susceptibility testing and tentative epidemiological cut-off values for Lactobacillaceae family species intended for ingestion.</title>
        <authorList>
            <person name="Noehr-Meldgaard K."/>
            <person name="Struve C."/>
            <person name="Ingmer H."/>
            <person name="Koza A."/>
            <person name="Al-Nakeeb K."/>
            <person name="Agersoe Y."/>
        </authorList>
    </citation>
    <scope>NUCLEOTIDE SEQUENCE [LARGE SCALE GENOMIC DNA]</scope>
    <source>
        <strain evidence="4 9">DSM 20193</strain>
    </source>
</reference>
<proteinExistence type="predicted"/>
<keyword evidence="2" id="KW-0472">Membrane</keyword>
<dbReference type="PANTHER" id="PTHR46558">
    <property type="entry name" value="TRACRIPTIONAL REGULATORY PROTEIN-RELATED-RELATED"/>
    <property type="match status" value="1"/>
</dbReference>
<evidence type="ECO:0000313" key="6">
    <source>
        <dbReference type="EMBL" id="QEA41386.1"/>
    </source>
</evidence>
<dbReference type="eggNOG" id="COG1476">
    <property type="taxonomic scope" value="Bacteria"/>
</dbReference>
<protein>
    <submittedName>
        <fullName evidence="4 5">Transcriptional regulator</fullName>
    </submittedName>
</protein>
<feature type="transmembrane region" description="Helical" evidence="2">
    <location>
        <begin position="148"/>
        <end position="175"/>
    </location>
</feature>
<dbReference type="Proteomes" id="UP000192288">
    <property type="component" value="Unassembled WGS sequence"/>
</dbReference>
<keyword evidence="1" id="KW-0238">DNA-binding</keyword>
<name>A0A1X0VCD7_LEUPS</name>
<dbReference type="Gene3D" id="1.10.260.40">
    <property type="entry name" value="lambda repressor-like DNA-binding domains"/>
    <property type="match status" value="1"/>
</dbReference>
<organism evidence="5 7">
    <name type="scientific">Leuconostoc pseudomesenteroides</name>
    <dbReference type="NCBI Taxonomy" id="33968"/>
    <lineage>
        <taxon>Bacteria</taxon>
        <taxon>Bacillati</taxon>
        <taxon>Bacillota</taxon>
        <taxon>Bacilli</taxon>
        <taxon>Lactobacillales</taxon>
        <taxon>Lactobacillaceae</taxon>
        <taxon>Leuconostoc</taxon>
    </lineage>
</organism>
<evidence type="ECO:0000259" key="3">
    <source>
        <dbReference type="PROSITE" id="PS50943"/>
    </source>
</evidence>
<evidence type="ECO:0000313" key="7">
    <source>
        <dbReference type="Proteomes" id="UP000192288"/>
    </source>
</evidence>
<accession>A0A1X0VCD7</accession>
<dbReference type="PROSITE" id="PS50943">
    <property type="entry name" value="HTH_CROC1"/>
    <property type="match status" value="1"/>
</dbReference>
<evidence type="ECO:0000313" key="5">
    <source>
        <dbReference type="EMBL" id="ORI97373.1"/>
    </source>
</evidence>
<evidence type="ECO:0000256" key="1">
    <source>
        <dbReference type="ARBA" id="ARBA00023125"/>
    </source>
</evidence>
<feature type="domain" description="HTH cro/C1-type" evidence="3">
    <location>
        <begin position="7"/>
        <end position="61"/>
    </location>
</feature>
<feature type="transmembrane region" description="Helical" evidence="2">
    <location>
        <begin position="110"/>
        <end position="127"/>
    </location>
</feature>
<dbReference type="GO" id="GO:0003677">
    <property type="term" value="F:DNA binding"/>
    <property type="evidence" value="ECO:0007669"/>
    <property type="project" value="UniProtKB-KW"/>
</dbReference>
<reference evidence="5 7" key="1">
    <citation type="journal article" date="2017" name="Front. Microbiol.">
        <title>Genomic Characterization of Dairy Associated Leuconostoc Species and Diversity of Leuconostocs in Undefined Mixed Mesophilic Starter Cultures.</title>
        <authorList>
            <person name="Frantzen C.A."/>
            <person name="Kot W."/>
            <person name="Pedersen T.B."/>
            <person name="Ardo Y.M."/>
            <person name="Broadbent J.R."/>
            <person name="Neve H."/>
            <person name="Hansen L.H."/>
            <person name="Dal Bello F."/>
            <person name="Ostlie H.M."/>
            <person name="Kleppen H.P."/>
            <person name="Vogensen F.K."/>
            <person name="Holo H."/>
        </authorList>
    </citation>
    <scope>NUCLEOTIDE SEQUENCE [LARGE SCALE GENOMIC DNA]</scope>
    <source>
        <strain evidence="5 7">LMGCF08</strain>
    </source>
</reference>
<dbReference type="RefSeq" id="WP_004910362.1">
    <property type="nucleotide sequence ID" value="NZ_CP042383.1"/>
</dbReference>
<dbReference type="EMBL" id="CP042383">
    <property type="protein sequence ID" value="QEA41386.1"/>
    <property type="molecule type" value="Genomic_DNA"/>
</dbReference>
<dbReference type="Pfam" id="PF12844">
    <property type="entry name" value="HTH_19"/>
    <property type="match status" value="1"/>
</dbReference>
<dbReference type="InterPro" id="IPR001387">
    <property type="entry name" value="Cro/C1-type_HTH"/>
</dbReference>
<dbReference type="Proteomes" id="UP001529201">
    <property type="component" value="Unassembled WGS sequence"/>
</dbReference>
<dbReference type="EMBL" id="MPLS01000027">
    <property type="protein sequence ID" value="ORI97373.1"/>
    <property type="molecule type" value="Genomic_DNA"/>
</dbReference>
<reference evidence="6 8" key="2">
    <citation type="submission" date="2019-06" db="EMBL/GenBank/DDBJ databases">
        <title>Genome analyses of bacteria isolated from kimchi.</title>
        <authorList>
            <person name="Lee S."/>
            <person name="Ahn S."/>
            <person name="Roh S."/>
        </authorList>
    </citation>
    <scope>NUCLEOTIDE SEQUENCE [LARGE SCALE GENOMIC DNA]</scope>
    <source>
        <strain evidence="6 8">CBA3630</strain>
    </source>
</reference>
<evidence type="ECO:0000313" key="4">
    <source>
        <dbReference type="EMBL" id="MDG9734241.1"/>
    </source>
</evidence>
<sequence length="200" mass="23412">MRFGERLKKARSDMNLTQGDVANELYVTRQTISSWENEKTYPDISSLIQLSNYYQISLDTLLKEDTGMREDLEKKYVTVNMKKIYWKLQLCFFILLLLFIANVLDIVHLGIFYIPFLFVFIAIAMTLDNIGEFDRNSTLGLKYKWQKYIAGDMGSIYTLILPIMSFLFGIICLLWNKGNPWWSFICAGLLLWVNHKSTNK</sequence>
<dbReference type="AlphaFoldDB" id="A0A1X0VCD7"/>
<dbReference type="SMART" id="SM00530">
    <property type="entry name" value="HTH_XRE"/>
    <property type="match status" value="1"/>
</dbReference>
<keyword evidence="2" id="KW-1133">Transmembrane helix</keyword>
<dbReference type="InterPro" id="IPR010982">
    <property type="entry name" value="Lambda_DNA-bd_dom_sf"/>
</dbReference>